<reference evidence="1" key="3">
    <citation type="submission" date="2011-03" db="EMBL/GenBank/DDBJ databases">
        <title>Annotation of Magnaporthe poae ATCC 64411.</title>
        <authorList>
            <person name="Ma L.-J."/>
            <person name="Dead R."/>
            <person name="Young S.K."/>
            <person name="Zeng Q."/>
            <person name="Gargeya S."/>
            <person name="Fitzgerald M."/>
            <person name="Haas B."/>
            <person name="Abouelleil A."/>
            <person name="Alvarado L."/>
            <person name="Arachchi H.M."/>
            <person name="Berlin A."/>
            <person name="Brown A."/>
            <person name="Chapman S.B."/>
            <person name="Chen Z."/>
            <person name="Dunbar C."/>
            <person name="Freedman E."/>
            <person name="Gearin G."/>
            <person name="Gellesch M."/>
            <person name="Goldberg J."/>
            <person name="Griggs A."/>
            <person name="Gujja S."/>
            <person name="Heiman D."/>
            <person name="Howarth C."/>
            <person name="Larson L."/>
            <person name="Lui A."/>
            <person name="MacDonald P.J.P."/>
            <person name="Mehta T."/>
            <person name="Montmayeur A."/>
            <person name="Murphy C."/>
            <person name="Neiman D."/>
            <person name="Pearson M."/>
            <person name="Priest M."/>
            <person name="Roberts A."/>
            <person name="Saif S."/>
            <person name="Shea T."/>
            <person name="Shenoy N."/>
            <person name="Sisk P."/>
            <person name="Stolte C."/>
            <person name="Sykes S."/>
            <person name="Yandava C."/>
            <person name="Wortman J."/>
            <person name="Nusbaum C."/>
            <person name="Birren B."/>
        </authorList>
    </citation>
    <scope>NUCLEOTIDE SEQUENCE</scope>
    <source>
        <strain evidence="1">ATCC 64411</strain>
    </source>
</reference>
<evidence type="ECO:0000313" key="2">
    <source>
        <dbReference type="EnsemblFungi" id="MAPG_08858T0"/>
    </source>
</evidence>
<dbReference type="VEuPathDB" id="FungiDB:MAPG_08858"/>
<dbReference type="EnsemblFungi" id="MAPG_08858T0">
    <property type="protein sequence ID" value="MAPG_08858T0"/>
    <property type="gene ID" value="MAPG_08858"/>
</dbReference>
<reference evidence="2" key="5">
    <citation type="submission" date="2015-06" db="UniProtKB">
        <authorList>
            <consortium name="EnsemblFungi"/>
        </authorList>
    </citation>
    <scope>IDENTIFICATION</scope>
    <source>
        <strain evidence="2">ATCC 64411</strain>
    </source>
</reference>
<accession>A0A0C4E8F7</accession>
<dbReference type="EMBL" id="ADBL01002158">
    <property type="status" value="NOT_ANNOTATED_CDS"/>
    <property type="molecule type" value="Genomic_DNA"/>
</dbReference>
<evidence type="ECO:0000313" key="3">
    <source>
        <dbReference type="Proteomes" id="UP000011715"/>
    </source>
</evidence>
<reference evidence="1" key="1">
    <citation type="submission" date="2010-05" db="EMBL/GenBank/DDBJ databases">
        <title>The Genome Sequence of Magnaporthe poae strain ATCC 64411.</title>
        <authorList>
            <consortium name="The Broad Institute Genome Sequencing Platform"/>
            <consortium name="Broad Institute Genome Sequencing Center for Infectious Disease"/>
            <person name="Ma L.-J."/>
            <person name="Dead R."/>
            <person name="Young S."/>
            <person name="Zeng Q."/>
            <person name="Koehrsen M."/>
            <person name="Alvarado L."/>
            <person name="Berlin A."/>
            <person name="Chapman S.B."/>
            <person name="Chen Z."/>
            <person name="Freedman E."/>
            <person name="Gellesch M."/>
            <person name="Goldberg J."/>
            <person name="Griggs A."/>
            <person name="Gujja S."/>
            <person name="Heilman E.R."/>
            <person name="Heiman D."/>
            <person name="Hepburn T."/>
            <person name="Howarth C."/>
            <person name="Jen D."/>
            <person name="Larson L."/>
            <person name="Mehta T."/>
            <person name="Neiman D."/>
            <person name="Pearson M."/>
            <person name="Roberts A."/>
            <person name="Saif S."/>
            <person name="Shea T."/>
            <person name="Shenoy N."/>
            <person name="Sisk P."/>
            <person name="Stolte C."/>
            <person name="Sykes S."/>
            <person name="Walk T."/>
            <person name="White J."/>
            <person name="Yandava C."/>
            <person name="Haas B."/>
            <person name="Nusbaum C."/>
            <person name="Birren B."/>
        </authorList>
    </citation>
    <scope>NUCLEOTIDE SEQUENCE</scope>
    <source>
        <strain evidence="1">ATCC 64411</strain>
    </source>
</reference>
<dbReference type="AlphaFoldDB" id="A0A0C4E8F7"/>
<dbReference type="Proteomes" id="UP000011715">
    <property type="component" value="Unassembled WGS sequence"/>
</dbReference>
<reference evidence="2" key="4">
    <citation type="journal article" date="2015" name="G3 (Bethesda)">
        <title>Genome sequences of three phytopathogenic species of the Magnaporthaceae family of fungi.</title>
        <authorList>
            <person name="Okagaki L.H."/>
            <person name="Nunes C.C."/>
            <person name="Sailsbery J."/>
            <person name="Clay B."/>
            <person name="Brown D."/>
            <person name="John T."/>
            <person name="Oh Y."/>
            <person name="Young N."/>
            <person name="Fitzgerald M."/>
            <person name="Haas B.J."/>
            <person name="Zeng Q."/>
            <person name="Young S."/>
            <person name="Adiconis X."/>
            <person name="Fan L."/>
            <person name="Levin J.Z."/>
            <person name="Mitchell T.K."/>
            <person name="Okubara P.A."/>
            <person name="Farman M.L."/>
            <person name="Kohn L.M."/>
            <person name="Birren B."/>
            <person name="Ma L.-J."/>
            <person name="Dean R.A."/>
        </authorList>
    </citation>
    <scope>NUCLEOTIDE SEQUENCE</scope>
    <source>
        <strain evidence="2">ATCC 64411 / 73-15</strain>
    </source>
</reference>
<evidence type="ECO:0000313" key="1">
    <source>
        <dbReference type="EMBL" id="KLU89889.1"/>
    </source>
</evidence>
<keyword evidence="3" id="KW-1185">Reference proteome</keyword>
<dbReference type="EMBL" id="GL876973">
    <property type="protein sequence ID" value="KLU89889.1"/>
    <property type="molecule type" value="Genomic_DNA"/>
</dbReference>
<organism evidence="2 3">
    <name type="scientific">Magnaporthiopsis poae (strain ATCC 64411 / 73-15)</name>
    <name type="common">Kentucky bluegrass fungus</name>
    <name type="synonym">Magnaporthe poae</name>
    <dbReference type="NCBI Taxonomy" id="644358"/>
    <lineage>
        <taxon>Eukaryota</taxon>
        <taxon>Fungi</taxon>
        <taxon>Dikarya</taxon>
        <taxon>Ascomycota</taxon>
        <taxon>Pezizomycotina</taxon>
        <taxon>Sordariomycetes</taxon>
        <taxon>Sordariomycetidae</taxon>
        <taxon>Magnaporthales</taxon>
        <taxon>Magnaporthaceae</taxon>
        <taxon>Magnaporthiopsis</taxon>
    </lineage>
</organism>
<name>A0A0C4E8F7_MAGP6</name>
<protein>
    <submittedName>
        <fullName evidence="1 2">Uncharacterized protein</fullName>
    </submittedName>
</protein>
<reference evidence="3" key="2">
    <citation type="submission" date="2010-05" db="EMBL/GenBank/DDBJ databases">
        <title>The genome sequence of Magnaporthe poae strain ATCC 64411.</title>
        <authorList>
            <person name="Ma L.-J."/>
            <person name="Dead R."/>
            <person name="Young S."/>
            <person name="Zeng Q."/>
            <person name="Koehrsen M."/>
            <person name="Alvarado L."/>
            <person name="Berlin A."/>
            <person name="Chapman S.B."/>
            <person name="Chen Z."/>
            <person name="Freedman E."/>
            <person name="Gellesch M."/>
            <person name="Goldberg J."/>
            <person name="Griggs A."/>
            <person name="Gujja S."/>
            <person name="Heilman E.R."/>
            <person name="Heiman D."/>
            <person name="Hepburn T."/>
            <person name="Howarth C."/>
            <person name="Jen D."/>
            <person name="Larson L."/>
            <person name="Mehta T."/>
            <person name="Neiman D."/>
            <person name="Pearson M."/>
            <person name="Roberts A."/>
            <person name="Saif S."/>
            <person name="Shea T."/>
            <person name="Shenoy N."/>
            <person name="Sisk P."/>
            <person name="Stolte C."/>
            <person name="Sykes S."/>
            <person name="Walk T."/>
            <person name="White J."/>
            <person name="Yandava C."/>
            <person name="Haas B."/>
            <person name="Nusbaum C."/>
            <person name="Birren B."/>
        </authorList>
    </citation>
    <scope>NUCLEOTIDE SEQUENCE [LARGE SCALE GENOMIC DNA]</scope>
    <source>
        <strain evidence="3">ATCC 64411 / 73-15</strain>
    </source>
</reference>
<sequence length="135" mass="14436">MEELLDKIRTTLSFLKKAGLQVAGDPGTSATKPIEVDVPESPSAMASTKRQLFPGRNATPAALGAQSQITGPSRRALLESYKDDTQGKYTGLVVVQYPRGEDPLPPNTSIVGKENKAGQEGLRTEWAFFVDSTSG</sequence>
<proteinExistence type="predicted"/>
<gene>
    <name evidence="1" type="ORF">MAPG_08858</name>
</gene>